<gene>
    <name evidence="1" type="ORF">IFM89_010893</name>
</gene>
<evidence type="ECO:0008006" key="3">
    <source>
        <dbReference type="Google" id="ProtNLM"/>
    </source>
</evidence>
<dbReference type="InterPro" id="IPR012337">
    <property type="entry name" value="RNaseH-like_sf"/>
</dbReference>
<reference evidence="1 2" key="1">
    <citation type="submission" date="2020-10" db="EMBL/GenBank/DDBJ databases">
        <title>The Coptis chinensis genome and diversification of protoberbering-type alkaloids.</title>
        <authorList>
            <person name="Wang B."/>
            <person name="Shu S."/>
            <person name="Song C."/>
            <person name="Liu Y."/>
        </authorList>
    </citation>
    <scope>NUCLEOTIDE SEQUENCE [LARGE SCALE GENOMIC DNA]</scope>
    <source>
        <strain evidence="1">HL-2020</strain>
        <tissue evidence="1">Leaf</tissue>
    </source>
</reference>
<dbReference type="EMBL" id="JADFTS010000004">
    <property type="protein sequence ID" value="KAF9608761.1"/>
    <property type="molecule type" value="Genomic_DNA"/>
</dbReference>
<name>A0A835HZW8_9MAGN</name>
<comment type="caution">
    <text evidence="1">The sequence shown here is derived from an EMBL/GenBank/DDBJ whole genome shotgun (WGS) entry which is preliminary data.</text>
</comment>
<keyword evidence="2" id="KW-1185">Reference proteome</keyword>
<dbReference type="SUPFAM" id="SSF53098">
    <property type="entry name" value="Ribonuclease H-like"/>
    <property type="match status" value="1"/>
</dbReference>
<dbReference type="AlphaFoldDB" id="A0A835HZW8"/>
<evidence type="ECO:0000313" key="2">
    <source>
        <dbReference type="Proteomes" id="UP000631114"/>
    </source>
</evidence>
<sequence length="128" mass="14332">MRVLQATSNSCTEDNELLAEWNALQRLGRAPKTTKCIWLQPAPNQIKIHIDGAGRGNPGPSGYGIAVRNHMEAMELAVEEDWPNVWIEYDAAVTVANEGSMHWKLKGRFEVSKGRIARLHYEGSKLFS</sequence>
<organism evidence="1 2">
    <name type="scientific">Coptis chinensis</name>
    <dbReference type="NCBI Taxonomy" id="261450"/>
    <lineage>
        <taxon>Eukaryota</taxon>
        <taxon>Viridiplantae</taxon>
        <taxon>Streptophyta</taxon>
        <taxon>Embryophyta</taxon>
        <taxon>Tracheophyta</taxon>
        <taxon>Spermatophyta</taxon>
        <taxon>Magnoliopsida</taxon>
        <taxon>Ranunculales</taxon>
        <taxon>Ranunculaceae</taxon>
        <taxon>Coptidoideae</taxon>
        <taxon>Coptis</taxon>
    </lineage>
</organism>
<dbReference type="Proteomes" id="UP000631114">
    <property type="component" value="Unassembled WGS sequence"/>
</dbReference>
<dbReference type="GO" id="GO:0003676">
    <property type="term" value="F:nucleic acid binding"/>
    <property type="evidence" value="ECO:0007669"/>
    <property type="project" value="InterPro"/>
</dbReference>
<evidence type="ECO:0000313" key="1">
    <source>
        <dbReference type="EMBL" id="KAF9608761.1"/>
    </source>
</evidence>
<proteinExistence type="predicted"/>
<dbReference type="Gene3D" id="3.30.420.10">
    <property type="entry name" value="Ribonuclease H-like superfamily/Ribonuclease H"/>
    <property type="match status" value="1"/>
</dbReference>
<protein>
    <recommendedName>
        <fullName evidence="3">RNase H type-1 domain-containing protein</fullName>
    </recommendedName>
</protein>
<accession>A0A835HZW8</accession>
<dbReference type="InterPro" id="IPR036397">
    <property type="entry name" value="RNaseH_sf"/>
</dbReference>